<dbReference type="EMBL" id="OZ034817">
    <property type="protein sequence ID" value="CAL1383933.1"/>
    <property type="molecule type" value="Genomic_DNA"/>
</dbReference>
<feature type="region of interest" description="Disordered" evidence="1">
    <location>
        <begin position="58"/>
        <end position="86"/>
    </location>
</feature>
<evidence type="ECO:0000313" key="2">
    <source>
        <dbReference type="EMBL" id="CAL1383933.1"/>
    </source>
</evidence>
<dbReference type="Proteomes" id="UP001497516">
    <property type="component" value="Chromosome 4"/>
</dbReference>
<accession>A0AAV2EEA6</accession>
<gene>
    <name evidence="2" type="ORF">LTRI10_LOCUS25172</name>
</gene>
<name>A0AAV2EEA6_9ROSI</name>
<reference evidence="2 3" key="1">
    <citation type="submission" date="2024-04" db="EMBL/GenBank/DDBJ databases">
        <authorList>
            <person name="Fracassetti M."/>
        </authorList>
    </citation>
    <scope>NUCLEOTIDE SEQUENCE [LARGE SCALE GENOMIC DNA]</scope>
</reference>
<evidence type="ECO:0000256" key="1">
    <source>
        <dbReference type="SAM" id="MobiDB-lite"/>
    </source>
</evidence>
<keyword evidence="3" id="KW-1185">Reference proteome</keyword>
<feature type="compositionally biased region" description="Basic and acidic residues" evidence="1">
    <location>
        <begin position="65"/>
        <end position="86"/>
    </location>
</feature>
<dbReference type="AlphaFoldDB" id="A0AAV2EEA6"/>
<sequence length="86" mass="9598">MKIKQSLRLIKNQISCNPHCDHDLAQFNPRTAYPYIILGGSAITTLLRHYFNSRALEAEEEGAERDEAAANERTANEEGRGVPEGV</sequence>
<evidence type="ECO:0000313" key="3">
    <source>
        <dbReference type="Proteomes" id="UP001497516"/>
    </source>
</evidence>
<protein>
    <submittedName>
        <fullName evidence="2">Uncharacterized protein</fullName>
    </submittedName>
</protein>
<organism evidence="2 3">
    <name type="scientific">Linum trigynum</name>
    <dbReference type="NCBI Taxonomy" id="586398"/>
    <lineage>
        <taxon>Eukaryota</taxon>
        <taxon>Viridiplantae</taxon>
        <taxon>Streptophyta</taxon>
        <taxon>Embryophyta</taxon>
        <taxon>Tracheophyta</taxon>
        <taxon>Spermatophyta</taxon>
        <taxon>Magnoliopsida</taxon>
        <taxon>eudicotyledons</taxon>
        <taxon>Gunneridae</taxon>
        <taxon>Pentapetalae</taxon>
        <taxon>rosids</taxon>
        <taxon>fabids</taxon>
        <taxon>Malpighiales</taxon>
        <taxon>Linaceae</taxon>
        <taxon>Linum</taxon>
    </lineage>
</organism>
<proteinExistence type="predicted"/>